<reference evidence="2" key="1">
    <citation type="submission" date="2009-10" db="EMBL/GenBank/DDBJ databases">
        <title>Diversity of trophic interactions inside an arsenic-rich microbial ecosystem.</title>
        <authorList>
            <person name="Bertin P.N."/>
            <person name="Heinrich-Salmeron A."/>
            <person name="Pelletier E."/>
            <person name="Goulhen-Chollet F."/>
            <person name="Arsene-Ploetze F."/>
            <person name="Gallien S."/>
            <person name="Calteau A."/>
            <person name="Vallenet D."/>
            <person name="Casiot C."/>
            <person name="Chane-Woon-Ming B."/>
            <person name="Giloteaux L."/>
            <person name="Barakat M."/>
            <person name="Bonnefoy V."/>
            <person name="Bruneel O."/>
            <person name="Chandler M."/>
            <person name="Cleiss J."/>
            <person name="Duran R."/>
            <person name="Elbaz-Poulichet F."/>
            <person name="Fonknechten N."/>
            <person name="Lauga B."/>
            <person name="Mornico D."/>
            <person name="Ortet P."/>
            <person name="Schaeffer C."/>
            <person name="Siguier P."/>
            <person name="Alexander Thil Smith A."/>
            <person name="Van Dorsselaer A."/>
            <person name="Weissenbach J."/>
            <person name="Medigue C."/>
            <person name="Le Paslier D."/>
        </authorList>
    </citation>
    <scope>NUCLEOTIDE SEQUENCE</scope>
</reference>
<evidence type="ECO:0000256" key="1">
    <source>
        <dbReference type="SAM" id="MobiDB-lite"/>
    </source>
</evidence>
<sequence length="272" mass="29767">MKLSRLLRILLLTVVIGVVPASSFAAVFISVGVAPPALPVYVQPPCPRPGLMWTPGYWGYGPAGYYWIPGAWVPSPAVGMLWTPPYWGFMGGAYVFHEGYWGPHVGYYGGINYGFGYVGVGFVGGEWRGGAFAYNRAVMNVNTTVVHNTYVNRTVINKTTINNYNHVAYSGGPGGINHPPTPQERTAMNESHLAPTAAQAQHVQAAAQSPQQRFSANHGQPATMAAARPMTAPRQGMAMNRGGQHYGYRARQQNRQQRAEPRANYEHPHGRW</sequence>
<protein>
    <submittedName>
        <fullName evidence="2">Putative membrane protein</fullName>
    </submittedName>
</protein>
<comment type="caution">
    <text evidence="2">The sequence shown here is derived from an EMBL/GenBank/DDBJ whole genome shotgun (WGS) entry which is preliminary data.</text>
</comment>
<dbReference type="AlphaFoldDB" id="E6QIG6"/>
<feature type="region of interest" description="Disordered" evidence="1">
    <location>
        <begin position="206"/>
        <end position="226"/>
    </location>
</feature>
<gene>
    <name evidence="2" type="ORF">CARN6_0338</name>
</gene>
<evidence type="ECO:0000313" key="2">
    <source>
        <dbReference type="EMBL" id="CBI07032.1"/>
    </source>
</evidence>
<accession>E6QIG6</accession>
<dbReference type="Pfam" id="PF12779">
    <property type="entry name" value="WXXGXW"/>
    <property type="match status" value="2"/>
</dbReference>
<feature type="region of interest" description="Disordered" evidence="1">
    <location>
        <begin position="250"/>
        <end position="272"/>
    </location>
</feature>
<feature type="compositionally biased region" description="Basic and acidic residues" evidence="1">
    <location>
        <begin position="257"/>
        <end position="272"/>
    </location>
</feature>
<dbReference type="EMBL" id="CABQ01000053">
    <property type="protein sequence ID" value="CBI07032.1"/>
    <property type="molecule type" value="Genomic_DNA"/>
</dbReference>
<organism evidence="2">
    <name type="scientific">mine drainage metagenome</name>
    <dbReference type="NCBI Taxonomy" id="410659"/>
    <lineage>
        <taxon>unclassified sequences</taxon>
        <taxon>metagenomes</taxon>
        <taxon>ecological metagenomes</taxon>
    </lineage>
</organism>
<proteinExistence type="predicted"/>
<name>E6QIG6_9ZZZZ</name>
<dbReference type="InterPro" id="IPR024447">
    <property type="entry name" value="YXWGXW_rpt"/>
</dbReference>